<comment type="subcellular location">
    <subcellularLocation>
        <location evidence="1">Endomembrane system</location>
        <topology evidence="1">Multi-pass membrane protein</topology>
    </subcellularLocation>
</comment>
<reference evidence="6 7" key="1">
    <citation type="submission" date="2019-11" db="EMBL/GenBank/DDBJ databases">
        <authorList>
            <person name="Zhang X.Y."/>
        </authorList>
    </citation>
    <scope>NUCLEOTIDE SEQUENCE [LARGE SCALE GENOMIC DNA]</scope>
    <source>
        <strain evidence="6 7">C176</strain>
    </source>
</reference>
<accession>A0A6N7QRC1</accession>
<dbReference type="RefSeq" id="WP_153718711.1">
    <property type="nucleotide sequence ID" value="NZ_WJPP01000001.1"/>
</dbReference>
<keyword evidence="6" id="KW-0808">Transferase</keyword>
<dbReference type="PANTHER" id="PTHR12714:SF24">
    <property type="entry name" value="SLR1182 PROTEIN"/>
    <property type="match status" value="1"/>
</dbReference>
<evidence type="ECO:0000256" key="3">
    <source>
        <dbReference type="ARBA" id="ARBA00022989"/>
    </source>
</evidence>
<feature type="transmembrane region" description="Helical" evidence="5">
    <location>
        <begin position="6"/>
        <end position="25"/>
    </location>
</feature>
<dbReference type="InterPro" id="IPR007318">
    <property type="entry name" value="Phopholipid_MeTrfase"/>
</dbReference>
<sequence length="150" mass="17168">MKTKLPPPLVLLIAGGIAWVIDWLLPSWRLPIEGMHTLAGMLTGAALTLMFAAAWWIIRHHTTLNPMHPEKASHLITSGPFRRSRNPIYLADALLLAAWLVWLANIVSVVLLPAFVIYLNYFQIRPEEQALAVKFGEDYRAYCRRVRRWV</sequence>
<organism evidence="6 7">
    <name type="scientific">Spiribacter salilacus</name>
    <dbReference type="NCBI Taxonomy" id="2664894"/>
    <lineage>
        <taxon>Bacteria</taxon>
        <taxon>Pseudomonadati</taxon>
        <taxon>Pseudomonadota</taxon>
        <taxon>Gammaproteobacteria</taxon>
        <taxon>Chromatiales</taxon>
        <taxon>Ectothiorhodospiraceae</taxon>
        <taxon>Spiribacter</taxon>
    </lineage>
</organism>
<dbReference type="Gene3D" id="1.20.120.1630">
    <property type="match status" value="1"/>
</dbReference>
<gene>
    <name evidence="6" type="ORF">GH984_03060</name>
</gene>
<name>A0A6N7QRC1_9GAMM</name>
<comment type="caution">
    <text evidence="6">The sequence shown here is derived from an EMBL/GenBank/DDBJ whole genome shotgun (WGS) entry which is preliminary data.</text>
</comment>
<evidence type="ECO:0000256" key="2">
    <source>
        <dbReference type="ARBA" id="ARBA00022692"/>
    </source>
</evidence>
<dbReference type="GO" id="GO:0008168">
    <property type="term" value="F:methyltransferase activity"/>
    <property type="evidence" value="ECO:0007669"/>
    <property type="project" value="UniProtKB-KW"/>
</dbReference>
<evidence type="ECO:0000313" key="7">
    <source>
        <dbReference type="Proteomes" id="UP000433788"/>
    </source>
</evidence>
<keyword evidence="6" id="KW-0489">Methyltransferase</keyword>
<keyword evidence="2 5" id="KW-0812">Transmembrane</keyword>
<dbReference type="PANTHER" id="PTHR12714">
    <property type="entry name" value="PROTEIN-S ISOPRENYLCYSTEINE O-METHYLTRANSFERASE"/>
    <property type="match status" value="1"/>
</dbReference>
<dbReference type="GO" id="GO:0012505">
    <property type="term" value="C:endomembrane system"/>
    <property type="evidence" value="ECO:0007669"/>
    <property type="project" value="UniProtKB-SubCell"/>
</dbReference>
<keyword evidence="4 5" id="KW-0472">Membrane</keyword>
<keyword evidence="3 5" id="KW-1133">Transmembrane helix</keyword>
<dbReference type="GO" id="GO:0032259">
    <property type="term" value="P:methylation"/>
    <property type="evidence" value="ECO:0007669"/>
    <property type="project" value="UniProtKB-KW"/>
</dbReference>
<dbReference type="EMBL" id="WJPP01000001">
    <property type="protein sequence ID" value="MRH77678.1"/>
    <property type="molecule type" value="Genomic_DNA"/>
</dbReference>
<dbReference type="Proteomes" id="UP000433788">
    <property type="component" value="Unassembled WGS sequence"/>
</dbReference>
<keyword evidence="7" id="KW-1185">Reference proteome</keyword>
<evidence type="ECO:0000256" key="4">
    <source>
        <dbReference type="ARBA" id="ARBA00023136"/>
    </source>
</evidence>
<protein>
    <submittedName>
        <fullName evidence="6">Isoprenylcysteine carboxylmethyltransferase family protein</fullName>
    </submittedName>
</protein>
<dbReference type="Pfam" id="PF04191">
    <property type="entry name" value="PEMT"/>
    <property type="match status" value="1"/>
</dbReference>
<dbReference type="AlphaFoldDB" id="A0A6N7QRC1"/>
<feature type="transmembrane region" description="Helical" evidence="5">
    <location>
        <begin position="93"/>
        <end position="119"/>
    </location>
</feature>
<evidence type="ECO:0000256" key="1">
    <source>
        <dbReference type="ARBA" id="ARBA00004127"/>
    </source>
</evidence>
<feature type="transmembrane region" description="Helical" evidence="5">
    <location>
        <begin position="37"/>
        <end position="58"/>
    </location>
</feature>
<proteinExistence type="predicted"/>
<evidence type="ECO:0000256" key="5">
    <source>
        <dbReference type="SAM" id="Phobius"/>
    </source>
</evidence>
<evidence type="ECO:0000313" key="6">
    <source>
        <dbReference type="EMBL" id="MRH77678.1"/>
    </source>
</evidence>